<dbReference type="RefSeq" id="WP_378100398.1">
    <property type="nucleotide sequence ID" value="NZ_JBHSEP010000020.1"/>
</dbReference>
<reference evidence="4" key="1">
    <citation type="journal article" date="2019" name="Int. J. Syst. Evol. Microbiol.">
        <title>The Global Catalogue of Microorganisms (GCM) 10K type strain sequencing project: providing services to taxonomists for standard genome sequencing and annotation.</title>
        <authorList>
            <consortium name="The Broad Institute Genomics Platform"/>
            <consortium name="The Broad Institute Genome Sequencing Center for Infectious Disease"/>
            <person name="Wu L."/>
            <person name="Ma J."/>
        </authorList>
    </citation>
    <scope>NUCLEOTIDE SEQUENCE [LARGE SCALE GENOMIC DNA]</scope>
    <source>
        <strain evidence="4">CCUG 49571</strain>
    </source>
</reference>
<dbReference type="PANTHER" id="PTHR40841:SF2">
    <property type="entry name" value="SIDEROPHORE-DEGRADING ESTERASE (EUROFUNG)"/>
    <property type="match status" value="1"/>
</dbReference>
<keyword evidence="4" id="KW-1185">Reference proteome</keyword>
<dbReference type="InterPro" id="IPR029058">
    <property type="entry name" value="AB_hydrolase_fold"/>
</dbReference>
<dbReference type="SUPFAM" id="SSF53474">
    <property type="entry name" value="alpha/beta-Hydrolases"/>
    <property type="match status" value="1"/>
</dbReference>
<evidence type="ECO:0000256" key="1">
    <source>
        <dbReference type="ARBA" id="ARBA00005622"/>
    </source>
</evidence>
<name>A0ABV9FIL2_9BACL</name>
<evidence type="ECO:0000256" key="2">
    <source>
        <dbReference type="ARBA" id="ARBA00022801"/>
    </source>
</evidence>
<protein>
    <submittedName>
        <fullName evidence="3">Alpha/beta hydrolase</fullName>
    </submittedName>
</protein>
<evidence type="ECO:0000313" key="4">
    <source>
        <dbReference type="Proteomes" id="UP001596028"/>
    </source>
</evidence>
<comment type="similarity">
    <text evidence="1">Belongs to the esterase D family.</text>
</comment>
<dbReference type="Pfam" id="PF00756">
    <property type="entry name" value="Esterase"/>
    <property type="match status" value="1"/>
</dbReference>
<dbReference type="InterPro" id="IPR000801">
    <property type="entry name" value="Esterase-like"/>
</dbReference>
<dbReference type="EMBL" id="JBHSEP010000020">
    <property type="protein sequence ID" value="MFC4600893.1"/>
    <property type="molecule type" value="Genomic_DNA"/>
</dbReference>
<dbReference type="Proteomes" id="UP001596028">
    <property type="component" value="Unassembled WGS sequence"/>
</dbReference>
<gene>
    <name evidence="3" type="ORF">ACFO3S_21795</name>
</gene>
<evidence type="ECO:0000313" key="3">
    <source>
        <dbReference type="EMBL" id="MFC4600893.1"/>
    </source>
</evidence>
<accession>A0ABV9FIL2</accession>
<dbReference type="InterPro" id="IPR052558">
    <property type="entry name" value="Siderophore_Hydrolase_D"/>
</dbReference>
<dbReference type="GO" id="GO:0016787">
    <property type="term" value="F:hydrolase activity"/>
    <property type="evidence" value="ECO:0007669"/>
    <property type="project" value="UniProtKB-KW"/>
</dbReference>
<dbReference type="Gene3D" id="3.40.50.1820">
    <property type="entry name" value="alpha/beta hydrolase"/>
    <property type="match status" value="1"/>
</dbReference>
<proteinExistence type="inferred from homology"/>
<sequence>MHIEEKLMQSEDGARTYRIRIARPAQPPPPSGYPVLYVLDANAVFGTAAEAVNVQGRRSDKTGVAPSLVVGIGYPSEEPFPPDRHYDFTLESDPSALPSHPRGAQWPPQGGARQFLAFLEHSLKPAIAQDFSVDARKQTLFGHSLGGLFTLYALFAAPGTFRTYIAGSPSVHWNKDSIRAEEAAFAARGDAEDELRLLIAVGSLEENHKSRMVDHARELSERLAALGRPDLHVEFRSFEDDNHVSLLPGLISRAIRFAGG</sequence>
<organism evidence="3 4">
    <name type="scientific">Cohnella hongkongensis</name>
    <dbReference type="NCBI Taxonomy" id="178337"/>
    <lineage>
        <taxon>Bacteria</taxon>
        <taxon>Bacillati</taxon>
        <taxon>Bacillota</taxon>
        <taxon>Bacilli</taxon>
        <taxon>Bacillales</taxon>
        <taxon>Paenibacillaceae</taxon>
        <taxon>Cohnella</taxon>
    </lineage>
</organism>
<comment type="caution">
    <text evidence="3">The sequence shown here is derived from an EMBL/GenBank/DDBJ whole genome shotgun (WGS) entry which is preliminary data.</text>
</comment>
<dbReference type="PANTHER" id="PTHR40841">
    <property type="entry name" value="SIDEROPHORE TRIACETYLFUSARININE C ESTERASE"/>
    <property type="match status" value="1"/>
</dbReference>
<keyword evidence="2 3" id="KW-0378">Hydrolase</keyword>